<evidence type="ECO:0000259" key="11">
    <source>
        <dbReference type="PROSITE" id="PS51173"/>
    </source>
</evidence>
<comment type="catalytic activity">
    <reaction evidence="1 8">
        <text>Endohydrolysis of (1-&gt;4)-beta-D-glucosidic linkages in cellulose, lichenin and cereal beta-D-glucans.</text>
        <dbReference type="EC" id="3.2.1.4"/>
    </reaction>
</comment>
<dbReference type="PROSITE" id="PS51257">
    <property type="entry name" value="PROKAR_LIPOPROTEIN"/>
    <property type="match status" value="1"/>
</dbReference>
<dbReference type="PANTHER" id="PTHR34142">
    <property type="entry name" value="ENDO-BETA-1,4-GLUCANASE A"/>
    <property type="match status" value="1"/>
</dbReference>
<dbReference type="SMART" id="SM00637">
    <property type="entry name" value="CBD_II"/>
    <property type="match status" value="1"/>
</dbReference>
<evidence type="ECO:0000256" key="9">
    <source>
        <dbReference type="SAM" id="MobiDB-lite"/>
    </source>
</evidence>
<keyword evidence="2 10" id="KW-0732">Signal</keyword>
<feature type="chain" id="PRO_5021301343" description="Endoglucanase" evidence="10">
    <location>
        <begin position="32"/>
        <end position="480"/>
    </location>
</feature>
<evidence type="ECO:0000256" key="3">
    <source>
        <dbReference type="ARBA" id="ARBA00022801"/>
    </source>
</evidence>
<keyword evidence="6 8" id="KW-0326">Glycosidase</keyword>
<dbReference type="Gene3D" id="2.60.40.290">
    <property type="match status" value="1"/>
</dbReference>
<dbReference type="PROSITE" id="PS00659">
    <property type="entry name" value="GLYCOSYL_HYDROL_F5"/>
    <property type="match status" value="1"/>
</dbReference>
<dbReference type="Proteomes" id="UP000315842">
    <property type="component" value="Unassembled WGS sequence"/>
</dbReference>
<proteinExistence type="inferred from homology"/>
<dbReference type="InterPro" id="IPR001547">
    <property type="entry name" value="Glyco_hydro_5"/>
</dbReference>
<evidence type="ECO:0000256" key="8">
    <source>
        <dbReference type="RuleBase" id="RU361153"/>
    </source>
</evidence>
<dbReference type="GO" id="GO:0030247">
    <property type="term" value="F:polysaccharide binding"/>
    <property type="evidence" value="ECO:0007669"/>
    <property type="project" value="UniProtKB-UniRule"/>
</dbReference>
<sequence length="480" mass="50402">MSARLKSASLVLSSLLATVGIGAVTTSSAQAAVGCRVDYAVTSEWGGGFGAAVTVTNLGDRLDSWTVGWTYASGQQVTQAWNATVTQSGTAVTARNASYNGTLATGASTSFGFNGSWSGANPKPTAFTVNGVACTGGTTTPTATPTPTPTRTPTPTPTPTTTTPPPPTGTTPLAVNGQLRVCGVNLCNQYGKPIQLRGVSTHGLQWFPGCYNNASLTTLAEDWKADVLRIAMYVNEDGYVTNPSGFTSQVNSLVDAAEQRGMYAIVDFHTLTPGDPNVNLDNAKTFFRSVAARNAAKKNVIYEIANEPNGVSWQGIRSYASQVIPIIRAADPDAVILVGTRAWSSLGVSEGSSSAEIVANPVPFDNIMYTFHFYAASHQDNYRNEVRNAAGKLPLFVSEWGTTSATGGGTVDLASSRTWLDLLDSLKISHVNWTFSDAPESSAAFQAGTCSGSDYGTSRLSQSGQFVRSRVMTADSFPTS</sequence>
<evidence type="ECO:0000256" key="7">
    <source>
        <dbReference type="ARBA" id="ARBA00023326"/>
    </source>
</evidence>
<dbReference type="PANTHER" id="PTHR34142:SF1">
    <property type="entry name" value="GLYCOSIDE HYDROLASE FAMILY 5 DOMAIN-CONTAINING PROTEIN"/>
    <property type="match status" value="1"/>
</dbReference>
<evidence type="ECO:0000256" key="5">
    <source>
        <dbReference type="ARBA" id="ARBA00023277"/>
    </source>
</evidence>
<accession>A0A4Y3K6C7</accession>
<dbReference type="GO" id="GO:0030245">
    <property type="term" value="P:cellulose catabolic process"/>
    <property type="evidence" value="ECO:0007669"/>
    <property type="project" value="UniProtKB-KW"/>
</dbReference>
<gene>
    <name evidence="12" type="ORF">CUD01_00370</name>
</gene>
<dbReference type="SUPFAM" id="SSF49384">
    <property type="entry name" value="Carbohydrate-binding domain"/>
    <property type="match status" value="1"/>
</dbReference>
<keyword evidence="5 8" id="KW-0119">Carbohydrate metabolism</keyword>
<comment type="caution">
    <text evidence="12">The sequence shown here is derived from an EMBL/GenBank/DDBJ whole genome shotgun (WGS) entry which is preliminary data.</text>
</comment>
<dbReference type="PROSITE" id="PS51173">
    <property type="entry name" value="CBM2"/>
    <property type="match status" value="1"/>
</dbReference>
<dbReference type="Gene3D" id="3.20.20.80">
    <property type="entry name" value="Glycosidases"/>
    <property type="match status" value="1"/>
</dbReference>
<keyword evidence="3 8" id="KW-0378">Hydrolase</keyword>
<dbReference type="RefSeq" id="WP_141317726.1">
    <property type="nucleotide sequence ID" value="NZ_BJLP01000001.1"/>
</dbReference>
<feature type="compositionally biased region" description="Pro residues" evidence="9">
    <location>
        <begin position="144"/>
        <end position="169"/>
    </location>
</feature>
<dbReference type="InterPro" id="IPR008965">
    <property type="entry name" value="CBM2/CBM3_carb-bd_dom_sf"/>
</dbReference>
<keyword evidence="7 8" id="KW-0624">Polysaccharide degradation</keyword>
<dbReference type="InterPro" id="IPR012291">
    <property type="entry name" value="CBM2_carb-bd_dom_sf"/>
</dbReference>
<name>A0A4Y3K6C7_CELUD</name>
<evidence type="ECO:0000256" key="10">
    <source>
        <dbReference type="SAM" id="SignalP"/>
    </source>
</evidence>
<dbReference type="Pfam" id="PF00150">
    <property type="entry name" value="Cellulase"/>
    <property type="match status" value="1"/>
</dbReference>
<evidence type="ECO:0000256" key="6">
    <source>
        <dbReference type="ARBA" id="ARBA00023295"/>
    </source>
</evidence>
<keyword evidence="13" id="KW-1185">Reference proteome</keyword>
<dbReference type="EMBL" id="BJLP01000001">
    <property type="protein sequence ID" value="GEA79593.1"/>
    <property type="molecule type" value="Genomic_DNA"/>
</dbReference>
<feature type="region of interest" description="Disordered" evidence="9">
    <location>
        <begin position="137"/>
        <end position="170"/>
    </location>
</feature>
<protein>
    <recommendedName>
        <fullName evidence="8">Endoglucanase</fullName>
        <ecNumber evidence="8">3.2.1.4</ecNumber>
    </recommendedName>
</protein>
<dbReference type="SUPFAM" id="SSF51445">
    <property type="entry name" value="(Trans)glycosidases"/>
    <property type="match status" value="1"/>
</dbReference>
<reference evidence="12 13" key="1">
    <citation type="submission" date="2019-06" db="EMBL/GenBank/DDBJ databases">
        <title>Whole genome shotgun sequence of Cellulomonas uda NBRC 3747.</title>
        <authorList>
            <person name="Hosoyama A."/>
            <person name="Uohara A."/>
            <person name="Ohji S."/>
            <person name="Ichikawa N."/>
        </authorList>
    </citation>
    <scope>NUCLEOTIDE SEQUENCE [LARGE SCALE GENOMIC DNA]</scope>
    <source>
        <strain evidence="12 13">NBRC 3747</strain>
    </source>
</reference>
<evidence type="ECO:0000313" key="12">
    <source>
        <dbReference type="EMBL" id="GEA79593.1"/>
    </source>
</evidence>
<comment type="similarity">
    <text evidence="8">Belongs to the glycosyl hydrolase 5 (cellulase A) family.</text>
</comment>
<feature type="signal peptide" evidence="10">
    <location>
        <begin position="1"/>
        <end position="31"/>
    </location>
</feature>
<dbReference type="AlphaFoldDB" id="A0A4Y3K6C7"/>
<evidence type="ECO:0000256" key="2">
    <source>
        <dbReference type="ARBA" id="ARBA00022729"/>
    </source>
</evidence>
<organism evidence="12 13">
    <name type="scientific">Cellulomonas uda</name>
    <dbReference type="NCBI Taxonomy" id="1714"/>
    <lineage>
        <taxon>Bacteria</taxon>
        <taxon>Bacillati</taxon>
        <taxon>Actinomycetota</taxon>
        <taxon>Actinomycetes</taxon>
        <taxon>Micrococcales</taxon>
        <taxon>Cellulomonadaceae</taxon>
        <taxon>Cellulomonas</taxon>
    </lineage>
</organism>
<evidence type="ECO:0000256" key="4">
    <source>
        <dbReference type="ARBA" id="ARBA00023001"/>
    </source>
</evidence>
<dbReference type="EC" id="3.2.1.4" evidence="8"/>
<feature type="domain" description="CBM2" evidence="11">
    <location>
        <begin position="28"/>
        <end position="137"/>
    </location>
</feature>
<dbReference type="InterPro" id="IPR018087">
    <property type="entry name" value="Glyco_hydro_5_CS"/>
</dbReference>
<dbReference type="GO" id="GO:0008810">
    <property type="term" value="F:cellulase activity"/>
    <property type="evidence" value="ECO:0007669"/>
    <property type="project" value="UniProtKB-EC"/>
</dbReference>
<keyword evidence="4 8" id="KW-0136">Cellulose degradation</keyword>
<dbReference type="Pfam" id="PF00553">
    <property type="entry name" value="CBM_2"/>
    <property type="match status" value="1"/>
</dbReference>
<dbReference type="InterPro" id="IPR017853">
    <property type="entry name" value="GH"/>
</dbReference>
<evidence type="ECO:0000256" key="1">
    <source>
        <dbReference type="ARBA" id="ARBA00000966"/>
    </source>
</evidence>
<evidence type="ECO:0000313" key="13">
    <source>
        <dbReference type="Proteomes" id="UP000315842"/>
    </source>
</evidence>
<dbReference type="InterPro" id="IPR001919">
    <property type="entry name" value="CBD2"/>
</dbReference>